<dbReference type="STRING" id="86416.Clopa_3434"/>
<feature type="transmembrane region" description="Helical" evidence="1">
    <location>
        <begin position="53"/>
        <end position="73"/>
    </location>
</feature>
<keyword evidence="1" id="KW-0812">Transmembrane</keyword>
<dbReference type="HOGENOM" id="CLU_2166604_0_0_9"/>
<dbReference type="PATRIC" id="fig|86416.3.peg.3429"/>
<organism evidence="2 3">
    <name type="scientific">Clostridium pasteurianum BC1</name>
    <dbReference type="NCBI Taxonomy" id="86416"/>
    <lineage>
        <taxon>Bacteria</taxon>
        <taxon>Bacillati</taxon>
        <taxon>Bacillota</taxon>
        <taxon>Clostridia</taxon>
        <taxon>Eubacteriales</taxon>
        <taxon>Clostridiaceae</taxon>
        <taxon>Clostridium</taxon>
    </lineage>
</organism>
<name>R4K6P5_CLOPA</name>
<proteinExistence type="predicted"/>
<dbReference type="OrthoDB" id="1911694at2"/>
<protein>
    <submittedName>
        <fullName evidence="2">Uncharacterized protein</fullName>
    </submittedName>
</protein>
<dbReference type="RefSeq" id="WP_015616512.1">
    <property type="nucleotide sequence ID" value="NC_021182.1"/>
</dbReference>
<accession>R4K6P5</accession>
<keyword evidence="3" id="KW-1185">Reference proteome</keyword>
<reference evidence="2 3" key="1">
    <citation type="submission" date="2012-01" db="EMBL/GenBank/DDBJ databases">
        <title>Complete sequence of chromosome of Clostridium pasteurianum BC1.</title>
        <authorList>
            <consortium name="US DOE Joint Genome Institute"/>
            <person name="Lucas S."/>
            <person name="Han J."/>
            <person name="Lapidus A."/>
            <person name="Cheng J.-F."/>
            <person name="Goodwin L."/>
            <person name="Pitluck S."/>
            <person name="Peters L."/>
            <person name="Mikhailova N."/>
            <person name="Teshima H."/>
            <person name="Detter J.C."/>
            <person name="Han C."/>
            <person name="Tapia R."/>
            <person name="Land M."/>
            <person name="Hauser L."/>
            <person name="Kyrpides N."/>
            <person name="Ivanova N."/>
            <person name="Pagani I."/>
            <person name="Dunn J."/>
            <person name="Taghavi S."/>
            <person name="Francis A."/>
            <person name="van der Lelie D."/>
            <person name="Woyke T."/>
        </authorList>
    </citation>
    <scope>NUCLEOTIDE SEQUENCE [LARGE SCALE GENOMIC DNA]</scope>
    <source>
        <strain evidence="2 3">BC1</strain>
    </source>
</reference>
<dbReference type="EMBL" id="CP003261">
    <property type="protein sequence ID" value="AGK98228.1"/>
    <property type="molecule type" value="Genomic_DNA"/>
</dbReference>
<dbReference type="AlphaFoldDB" id="R4K6P5"/>
<dbReference type="Proteomes" id="UP000013523">
    <property type="component" value="Chromosome"/>
</dbReference>
<gene>
    <name evidence="2" type="ORF">Clopa_3434</name>
</gene>
<keyword evidence="1" id="KW-1133">Transmembrane helix</keyword>
<evidence type="ECO:0000256" key="1">
    <source>
        <dbReference type="SAM" id="Phobius"/>
    </source>
</evidence>
<dbReference type="eggNOG" id="ENOG50327CJ">
    <property type="taxonomic scope" value="Bacteria"/>
</dbReference>
<keyword evidence="1" id="KW-0472">Membrane</keyword>
<sequence length="110" mass="12820">MQQKPDYLDNLIKKSAGEFNVSQDYNDNLMSKLKSQDKVNKSPKYNFLYRNRAAALSFIFSGIIMTAIATTNVEAKIINLESKVRTQALIFQYEYNYKFDSVRNIIGEWF</sequence>
<evidence type="ECO:0000313" key="3">
    <source>
        <dbReference type="Proteomes" id="UP000013523"/>
    </source>
</evidence>
<dbReference type="KEGG" id="cpas:Clopa_3434"/>
<evidence type="ECO:0000313" key="2">
    <source>
        <dbReference type="EMBL" id="AGK98228.1"/>
    </source>
</evidence>